<feature type="compositionally biased region" description="Gly residues" evidence="1">
    <location>
        <begin position="1"/>
        <end position="11"/>
    </location>
</feature>
<dbReference type="EMBL" id="DP000010">
    <property type="protein sequence ID" value="ABA92039.1"/>
    <property type="molecule type" value="Genomic_DNA"/>
</dbReference>
<feature type="region of interest" description="Disordered" evidence="1">
    <location>
        <begin position="1"/>
        <end position="119"/>
    </location>
</feature>
<organism evidence="2">
    <name type="scientific">Oryza sativa subsp. japonica</name>
    <name type="common">Rice</name>
    <dbReference type="NCBI Taxonomy" id="39947"/>
    <lineage>
        <taxon>Eukaryota</taxon>
        <taxon>Viridiplantae</taxon>
        <taxon>Streptophyta</taxon>
        <taxon>Embryophyta</taxon>
        <taxon>Tracheophyta</taxon>
        <taxon>Spermatophyta</taxon>
        <taxon>Magnoliopsida</taxon>
        <taxon>Liliopsida</taxon>
        <taxon>Poales</taxon>
        <taxon>Poaceae</taxon>
        <taxon>BOP clade</taxon>
        <taxon>Oryzoideae</taxon>
        <taxon>Oryzeae</taxon>
        <taxon>Oryzinae</taxon>
        <taxon>Oryza</taxon>
        <taxon>Oryza sativa</taxon>
    </lineage>
</organism>
<reference evidence="2" key="3">
    <citation type="submission" date="2006-01" db="EMBL/GenBank/DDBJ databases">
        <authorList>
            <person name="Buell R."/>
        </authorList>
    </citation>
    <scope>NUCLEOTIDE SEQUENCE</scope>
</reference>
<protein>
    <submittedName>
        <fullName evidence="2">Uncharacterized protein</fullName>
    </submittedName>
</protein>
<evidence type="ECO:0000313" key="2">
    <source>
        <dbReference type="EMBL" id="ABA92039.1"/>
    </source>
</evidence>
<name>Q2R8Y7_ORYSJ</name>
<gene>
    <name evidence="2" type="ordered locus">LOC_Os11g10560</name>
</gene>
<feature type="compositionally biased region" description="Basic residues" evidence="1">
    <location>
        <begin position="189"/>
        <end position="202"/>
    </location>
</feature>
<reference evidence="2" key="1">
    <citation type="journal article" date="2005" name="BMC Biol.">
        <title>The sequence of rice chromosomes 11 and 12, rich in disease resistance genes and recent gene duplications.</title>
        <authorList>
            <consortium name="The rice chromosomes 11 and 12 sequencing consortia"/>
        </authorList>
    </citation>
    <scope>NUCLEOTIDE SEQUENCE [LARGE SCALE GENOMIC DNA]</scope>
</reference>
<feature type="compositionally biased region" description="Pro residues" evidence="1">
    <location>
        <begin position="105"/>
        <end position="114"/>
    </location>
</feature>
<feature type="region of interest" description="Disordered" evidence="1">
    <location>
        <begin position="175"/>
        <end position="202"/>
    </location>
</feature>
<sequence length="202" mass="21656">MEDGCRGGASRGGDRENRLAGVGEDQMSVRIDLSSRPAPVLTDGEAGSGIGRGDSSVPPHRLHLRRRRRPPPLPLPHLVLPQSAPPPLSASPAPIRLRRHRHPHPPPPPPPPSAAAPRSALPALHSLNVWLGFDSMDDSTWLQIVGSRLAMLMEQGGTSSQPALASQVTCKRRLNIAESSSQPAPSKRTCTKKLTPKKMKPT</sequence>
<reference evidence="2" key="2">
    <citation type="submission" date="2005-04" db="EMBL/GenBank/DDBJ databases">
        <authorList>
            <person name="Buell C.R."/>
            <person name="Wing R.A."/>
            <person name="McCombie W.A."/>
            <person name="Ouyang S."/>
        </authorList>
    </citation>
    <scope>NUCLEOTIDE SEQUENCE</scope>
</reference>
<evidence type="ECO:0000256" key="1">
    <source>
        <dbReference type="SAM" id="MobiDB-lite"/>
    </source>
</evidence>
<dbReference type="AlphaFoldDB" id="Q2R8Y7"/>
<accession>Q2R8Y7</accession>
<feature type="compositionally biased region" description="Basic residues" evidence="1">
    <location>
        <begin position="60"/>
        <end position="70"/>
    </location>
</feature>
<proteinExistence type="predicted"/>